<evidence type="ECO:0000259" key="2">
    <source>
        <dbReference type="PROSITE" id="PS50891"/>
    </source>
</evidence>
<name>A0A6A2Z011_HIBSY</name>
<keyword evidence="4" id="KW-1185">Reference proteome</keyword>
<dbReference type="PROSITE" id="PS50891">
    <property type="entry name" value="LOB"/>
    <property type="match status" value="1"/>
</dbReference>
<accession>A0A6A2Z011</accession>
<dbReference type="PANTHER" id="PTHR31301:SF24">
    <property type="entry name" value="LOB DOMAIN-CONTAINING PROTEIN 21"/>
    <property type="match status" value="1"/>
</dbReference>
<dbReference type="Proteomes" id="UP000436088">
    <property type="component" value="Unassembled WGS sequence"/>
</dbReference>
<sequence length="143" mass="15907">MEISRAEVKALKKQRVGQNEPKKFAKVHKVFGASNVSKILIEVPEEQQEDTVNSLAYVAEVRLGDPVYGCIGAIAVLQRKMIQLQHDLALARACLAWYTSAMGSTDDDRVITKPFDGLSADCEECIDSFSQNLSYELNQESRV</sequence>
<dbReference type="PANTHER" id="PTHR31301">
    <property type="entry name" value="LOB DOMAIN-CONTAINING PROTEIN 4-RELATED"/>
    <property type="match status" value="1"/>
</dbReference>
<comment type="similarity">
    <text evidence="1">Belongs to the LOB domain-containing protein family.</text>
</comment>
<evidence type="ECO:0000313" key="4">
    <source>
        <dbReference type="Proteomes" id="UP000436088"/>
    </source>
</evidence>
<reference evidence="3" key="1">
    <citation type="submission" date="2019-09" db="EMBL/GenBank/DDBJ databases">
        <title>Draft genome information of white flower Hibiscus syriacus.</title>
        <authorList>
            <person name="Kim Y.-M."/>
        </authorList>
    </citation>
    <scope>NUCLEOTIDE SEQUENCE [LARGE SCALE GENOMIC DNA]</scope>
    <source>
        <strain evidence="3">YM2019G1</strain>
    </source>
</reference>
<gene>
    <name evidence="3" type="ORF">F3Y22_tig00111105pilonHSYRG00764</name>
</gene>
<dbReference type="InterPro" id="IPR004883">
    <property type="entry name" value="LOB"/>
</dbReference>
<organism evidence="3 4">
    <name type="scientific">Hibiscus syriacus</name>
    <name type="common">Rose of Sharon</name>
    <dbReference type="NCBI Taxonomy" id="106335"/>
    <lineage>
        <taxon>Eukaryota</taxon>
        <taxon>Viridiplantae</taxon>
        <taxon>Streptophyta</taxon>
        <taxon>Embryophyta</taxon>
        <taxon>Tracheophyta</taxon>
        <taxon>Spermatophyta</taxon>
        <taxon>Magnoliopsida</taxon>
        <taxon>eudicotyledons</taxon>
        <taxon>Gunneridae</taxon>
        <taxon>Pentapetalae</taxon>
        <taxon>rosids</taxon>
        <taxon>malvids</taxon>
        <taxon>Malvales</taxon>
        <taxon>Malvaceae</taxon>
        <taxon>Malvoideae</taxon>
        <taxon>Hibiscus</taxon>
    </lineage>
</organism>
<comment type="caution">
    <text evidence="3">The sequence shown here is derived from an EMBL/GenBank/DDBJ whole genome shotgun (WGS) entry which is preliminary data.</text>
</comment>
<dbReference type="AlphaFoldDB" id="A0A6A2Z011"/>
<evidence type="ECO:0000256" key="1">
    <source>
        <dbReference type="ARBA" id="ARBA00005474"/>
    </source>
</evidence>
<feature type="domain" description="LOB" evidence="2">
    <location>
        <begin position="1"/>
        <end position="95"/>
    </location>
</feature>
<evidence type="ECO:0000313" key="3">
    <source>
        <dbReference type="EMBL" id="KAE8684937.1"/>
    </source>
</evidence>
<dbReference type="EMBL" id="VEPZ02001236">
    <property type="protein sequence ID" value="KAE8684937.1"/>
    <property type="molecule type" value="Genomic_DNA"/>
</dbReference>
<protein>
    <submittedName>
        <fullName evidence="3">Protein LATERAL ORGAN BOUNDARIES</fullName>
    </submittedName>
</protein>
<proteinExistence type="inferred from homology"/>
<dbReference type="Pfam" id="PF03195">
    <property type="entry name" value="LOB"/>
    <property type="match status" value="1"/>
</dbReference>